<dbReference type="AlphaFoldDB" id="A0AAD0E4Y0"/>
<dbReference type="KEGG" id="plak:A1s21155_00215"/>
<name>A0AAD0E4Y0_9ACTN</name>
<accession>A0AAD0E4Y0</accession>
<keyword evidence="2" id="KW-1185">Reference proteome</keyword>
<evidence type="ECO:0000313" key="1">
    <source>
        <dbReference type="EMBL" id="ASY11448.1"/>
    </source>
</evidence>
<dbReference type="GeneID" id="300656567"/>
<reference evidence="1 2" key="1">
    <citation type="submission" date="2016-07" db="EMBL/GenBank/DDBJ databases">
        <title>High microdiversification within the ubiquitous acI lineage of Actinobacteria.</title>
        <authorList>
            <person name="Neuenschwander S.M."/>
            <person name="Salcher M."/>
            <person name="Ghai R."/>
            <person name="Pernthaler J."/>
        </authorList>
    </citation>
    <scope>NUCLEOTIDE SEQUENCE [LARGE SCALE GENOMIC DNA]</scope>
    <source>
        <strain evidence="1">MMS-21-155</strain>
    </source>
</reference>
<sequence>MLSDWRPLANRIQQALSHTPLSSAEKSLIRDLIISSRKLHLKPEPEWKSLSKIPLVEGMSFDVESGRINSDFSRKLAELTKLLKYLFALTVSLTFARKRVELQDKKLTLFYSDGFNNEKRVLFSEFIEESRFAELAHGRTMVIQDRNSWKSQEINGNFYVKDIGFFLVTNVLSRREKSALLFRIIKEVLLLNKVATYNYLGAHRVIAENPLWNSLFTQNLNLKLVATNSYMEILPTPFYSADKFGIHRYMIWYSNNNFSIPSAEGTKIKDNRLDFACRTDIDTHFVWTSDFAQSISNRNLEVEVRVLGSMMMYPRRELDPILGKFKIAVFDMTPWEGYPLNMYGSELFMQSFLEDIVSICTELPGIQVFLKPKRDFIRGGNRYVHSRKYLELLDKFEIENKITVLDPSTNIYGLAEKSDFTLGFPFASPVIIGKELSKPSYYYNPELSKSWDLRDSMDGIEVISGRNKLKTKVEEAYRNKLKNS</sequence>
<protein>
    <submittedName>
        <fullName evidence="1">Polysaccharide biosynthesis PFTS motif-containing protein</fullName>
    </submittedName>
</protein>
<dbReference type="RefSeq" id="WP_095695889.1">
    <property type="nucleotide sequence ID" value="NZ_CP016770.1"/>
</dbReference>
<proteinExistence type="predicted"/>
<organism evidence="1 2">
    <name type="scientific">Candidatus Planktophila dulcis</name>
    <dbReference type="NCBI Taxonomy" id="1884914"/>
    <lineage>
        <taxon>Bacteria</taxon>
        <taxon>Bacillati</taxon>
        <taxon>Actinomycetota</taxon>
        <taxon>Actinomycetes</taxon>
        <taxon>Candidatus Nanopelagicales</taxon>
        <taxon>Candidatus Nanopelagicaceae</taxon>
        <taxon>Candidatus Planktophila</taxon>
    </lineage>
</organism>
<evidence type="ECO:0000313" key="2">
    <source>
        <dbReference type="Proteomes" id="UP000217216"/>
    </source>
</evidence>
<dbReference type="Proteomes" id="UP000217216">
    <property type="component" value="Chromosome"/>
</dbReference>
<dbReference type="EMBL" id="CP016770">
    <property type="protein sequence ID" value="ASY11448.1"/>
    <property type="molecule type" value="Genomic_DNA"/>
</dbReference>
<gene>
    <name evidence="1" type="ORF">A1s21155_00215</name>
</gene>